<dbReference type="CDD" id="cd16917">
    <property type="entry name" value="HATPase_UhpB-NarQ-NarX-like"/>
    <property type="match status" value="1"/>
</dbReference>
<feature type="transmembrane region" description="Helical" evidence="10">
    <location>
        <begin position="137"/>
        <end position="159"/>
    </location>
</feature>
<keyword evidence="10" id="KW-1133">Transmembrane helix</keyword>
<dbReference type="EMBL" id="CP031165">
    <property type="protein sequence ID" value="AXV06861.1"/>
    <property type="molecule type" value="Genomic_DNA"/>
</dbReference>
<dbReference type="Gene3D" id="3.30.565.10">
    <property type="entry name" value="Histidine kinase-like ATPase, C-terminal domain"/>
    <property type="match status" value="1"/>
</dbReference>
<dbReference type="GO" id="GO:0016020">
    <property type="term" value="C:membrane"/>
    <property type="evidence" value="ECO:0007669"/>
    <property type="project" value="InterPro"/>
</dbReference>
<dbReference type="InterPro" id="IPR003594">
    <property type="entry name" value="HATPase_dom"/>
</dbReference>
<keyword evidence="7" id="KW-0067">ATP-binding</keyword>
<dbReference type="InterPro" id="IPR036890">
    <property type="entry name" value="HATPase_C_sf"/>
</dbReference>
<accession>A0A346XXB4</accession>
<evidence type="ECO:0000256" key="2">
    <source>
        <dbReference type="ARBA" id="ARBA00012438"/>
    </source>
</evidence>
<evidence type="ECO:0000256" key="4">
    <source>
        <dbReference type="ARBA" id="ARBA00022679"/>
    </source>
</evidence>
<evidence type="ECO:0000313" key="14">
    <source>
        <dbReference type="Proteomes" id="UP000264006"/>
    </source>
</evidence>
<evidence type="ECO:0000313" key="13">
    <source>
        <dbReference type="EMBL" id="AXV06861.1"/>
    </source>
</evidence>
<keyword evidence="6 13" id="KW-0418">Kinase</keyword>
<feature type="region of interest" description="Disordered" evidence="9">
    <location>
        <begin position="1"/>
        <end position="31"/>
    </location>
</feature>
<evidence type="ECO:0000259" key="12">
    <source>
        <dbReference type="Pfam" id="PF07730"/>
    </source>
</evidence>
<evidence type="ECO:0000256" key="10">
    <source>
        <dbReference type="SAM" id="Phobius"/>
    </source>
</evidence>
<evidence type="ECO:0000256" key="8">
    <source>
        <dbReference type="ARBA" id="ARBA00023012"/>
    </source>
</evidence>
<feature type="transmembrane region" description="Helical" evidence="10">
    <location>
        <begin position="95"/>
        <end position="125"/>
    </location>
</feature>
<proteinExistence type="predicted"/>
<keyword evidence="14" id="KW-1185">Reference proteome</keyword>
<dbReference type="GO" id="GO:0005524">
    <property type="term" value="F:ATP binding"/>
    <property type="evidence" value="ECO:0007669"/>
    <property type="project" value="UniProtKB-KW"/>
</dbReference>
<evidence type="ECO:0000256" key="3">
    <source>
        <dbReference type="ARBA" id="ARBA00022553"/>
    </source>
</evidence>
<dbReference type="GO" id="GO:0000155">
    <property type="term" value="F:phosphorelay sensor kinase activity"/>
    <property type="evidence" value="ECO:0007669"/>
    <property type="project" value="InterPro"/>
</dbReference>
<dbReference type="RefSeq" id="WP_216826548.1">
    <property type="nucleotide sequence ID" value="NZ_CP031165.1"/>
</dbReference>
<keyword evidence="10" id="KW-0472">Membrane</keyword>
<feature type="domain" description="Histidine kinase/HSP90-like ATPase" evidence="11">
    <location>
        <begin position="314"/>
        <end position="402"/>
    </location>
</feature>
<keyword evidence="10" id="KW-0812">Transmembrane</keyword>
<sequence length="407" mass="42877">MSPGSTTAARRNVDTPGPLGAPRPAERVRRSGPFVRWPRTADAVLATVVFVLTTTVTEGPGDTLMTRSVQDVPVPALLAFAVASAALYRRRHEPLVVLAVVLVCFAATLDSGFADAGGTLLIGLYSVGRYAPSQQRGIVGVVVAIVLIAADGLLAGLPWGEVVVSGVAMEVAWSIGRRLRLRGERAVALQREKDVEAHRIVMEERTRIARELHDVVAHRVSSMTVQAGAAKAVAARDPEAALRAMTAVEEAGREALDELRHLLGVLRLEADLDGAGPQPGLQDLPRLVEQTRRAGLEVTLSIDGVAAPLPARVELSAYRIVQESLTNVLKHAGPGARADVTLQADRRRLVVEVLDDGAGVNGEPGSGHGIVGMRERATLLGGSLVAGPRPRGGYLVRAELPIDGDAA</sequence>
<dbReference type="InterPro" id="IPR050482">
    <property type="entry name" value="Sensor_HK_TwoCompSys"/>
</dbReference>
<comment type="catalytic activity">
    <reaction evidence="1">
        <text>ATP + protein L-histidine = ADP + protein N-phospho-L-histidine.</text>
        <dbReference type="EC" id="2.7.13.3"/>
    </reaction>
</comment>
<name>A0A346XXB4_9ACTN</name>
<dbReference type="KEGG" id="euz:DVS28_a2179"/>
<dbReference type="InterPro" id="IPR011712">
    <property type="entry name" value="Sig_transdc_His_kin_sub3_dim/P"/>
</dbReference>
<keyword evidence="5" id="KW-0547">Nucleotide-binding</keyword>
<gene>
    <name evidence="13" type="ORF">DVS28_a2179</name>
</gene>
<evidence type="ECO:0000256" key="7">
    <source>
        <dbReference type="ARBA" id="ARBA00022840"/>
    </source>
</evidence>
<dbReference type="AlphaFoldDB" id="A0A346XXB4"/>
<evidence type="ECO:0000259" key="11">
    <source>
        <dbReference type="Pfam" id="PF02518"/>
    </source>
</evidence>
<keyword evidence="8" id="KW-0902">Two-component regulatory system</keyword>
<dbReference type="PANTHER" id="PTHR24421:SF10">
    <property type="entry name" value="NITRATE_NITRITE SENSOR PROTEIN NARQ"/>
    <property type="match status" value="1"/>
</dbReference>
<reference evidence="13 14" key="1">
    <citation type="submission" date="2018-09" db="EMBL/GenBank/DDBJ databases">
        <title>Complete genome sequence of Euzebya sp. DY32-46 isolated from seawater of Pacific Ocean.</title>
        <authorList>
            <person name="Xu L."/>
            <person name="Wu Y.-H."/>
            <person name="Xu X.-W."/>
        </authorList>
    </citation>
    <scope>NUCLEOTIDE SEQUENCE [LARGE SCALE GENOMIC DNA]</scope>
    <source>
        <strain evidence="13 14">DY32-46</strain>
    </source>
</reference>
<organism evidence="13 14">
    <name type="scientific">Euzebya pacifica</name>
    <dbReference type="NCBI Taxonomy" id="1608957"/>
    <lineage>
        <taxon>Bacteria</taxon>
        <taxon>Bacillati</taxon>
        <taxon>Actinomycetota</taxon>
        <taxon>Nitriliruptoria</taxon>
        <taxon>Euzebyales</taxon>
    </lineage>
</organism>
<protein>
    <recommendedName>
        <fullName evidence="2">histidine kinase</fullName>
        <ecNumber evidence="2">2.7.13.3</ecNumber>
    </recommendedName>
</protein>
<dbReference type="Proteomes" id="UP000264006">
    <property type="component" value="Chromosome"/>
</dbReference>
<dbReference type="GO" id="GO:0046983">
    <property type="term" value="F:protein dimerization activity"/>
    <property type="evidence" value="ECO:0007669"/>
    <property type="project" value="InterPro"/>
</dbReference>
<evidence type="ECO:0000256" key="1">
    <source>
        <dbReference type="ARBA" id="ARBA00000085"/>
    </source>
</evidence>
<evidence type="ECO:0000256" key="6">
    <source>
        <dbReference type="ARBA" id="ARBA00022777"/>
    </source>
</evidence>
<dbReference type="Pfam" id="PF07730">
    <property type="entry name" value="HisKA_3"/>
    <property type="match status" value="1"/>
</dbReference>
<dbReference type="PANTHER" id="PTHR24421">
    <property type="entry name" value="NITRATE/NITRITE SENSOR PROTEIN NARX-RELATED"/>
    <property type="match status" value="1"/>
</dbReference>
<feature type="domain" description="Signal transduction histidine kinase subgroup 3 dimerisation and phosphoacceptor" evidence="12">
    <location>
        <begin position="204"/>
        <end position="270"/>
    </location>
</feature>
<dbReference type="Pfam" id="PF02518">
    <property type="entry name" value="HATPase_c"/>
    <property type="match status" value="1"/>
</dbReference>
<keyword evidence="3" id="KW-0597">Phosphoprotein</keyword>
<evidence type="ECO:0000256" key="5">
    <source>
        <dbReference type="ARBA" id="ARBA00022741"/>
    </source>
</evidence>
<keyword evidence="4" id="KW-0808">Transferase</keyword>
<dbReference type="SUPFAM" id="SSF55874">
    <property type="entry name" value="ATPase domain of HSP90 chaperone/DNA topoisomerase II/histidine kinase"/>
    <property type="match status" value="1"/>
</dbReference>
<evidence type="ECO:0000256" key="9">
    <source>
        <dbReference type="SAM" id="MobiDB-lite"/>
    </source>
</evidence>
<dbReference type="Gene3D" id="1.20.5.1930">
    <property type="match status" value="1"/>
</dbReference>
<dbReference type="EC" id="2.7.13.3" evidence="2"/>